<gene>
    <name evidence="1" type="ORF">HELGO_WM20822</name>
</gene>
<dbReference type="AlphaFoldDB" id="A0A6S6TIZ9"/>
<dbReference type="Pfam" id="PF05045">
    <property type="entry name" value="RgpF"/>
    <property type="match status" value="1"/>
</dbReference>
<dbReference type="GO" id="GO:0016740">
    <property type="term" value="F:transferase activity"/>
    <property type="evidence" value="ECO:0007669"/>
    <property type="project" value="UniProtKB-KW"/>
</dbReference>
<reference evidence="1" key="1">
    <citation type="submission" date="2020-01" db="EMBL/GenBank/DDBJ databases">
        <authorList>
            <person name="Meier V. D."/>
            <person name="Meier V D."/>
        </authorList>
    </citation>
    <scope>NUCLEOTIDE SEQUENCE</scope>
    <source>
        <strain evidence="1">HLG_WM_MAG_03</strain>
    </source>
</reference>
<protein>
    <submittedName>
        <fullName evidence="1">Glycosyltransferase</fullName>
    </submittedName>
</protein>
<sequence length="870" mass="103367">MLNIKKNLKYKNLIDENNFFDEKYYLKTYQDARLSTLTAIEHFTKEGLEKGYKPNESFDPIWYANYYSHLKNSSFLPVVHFLTFGKQQNYFQNREEMSYYTLIKKSALFDSDFYANSYDKLNAKEDNVDLLLDYVRYGEKEGKNPNATFDVKQYNSNYKDEVLKLNISAFEHYMLYHDEINDLVFKAKENMSTTFKKNYLNIVALLPDKIENENRVSMLRVVAPLTLSMVKEKIFFKALPHSFDFYEIEPYDTCILYANTIREQQKAEELIDVLKKNKIELIVYVEKEENHELDSIITYLLDHANVSLFSTKDLMERYPSKVKRKFILPKVSELELLNKDVLEFLALTWLQSIQKVNTIVDNSDLFGKVYYIDEYADLKRKNINPLWHYYWYGWRENRIPSAAFDIFWYQEKYLQDYVAPINPVLHYELIGKDKNYEIKPEYKGLAKKITLPTNPKRITLFAGYDKDGIIDESVIVYVKELAKYSDVYFLSDSILSQNELDKLSLYTKGAWAYRHGEYDFGSYKRLAEYHVGWERIEQYDELLFVNDSSYLLSSLDNVFSKMSAKKTSFWGMQATKGRYGTKEKESNKFSAKIPIDKIKKEYMESYFNEDNFDFHLGSYFLAFRSNVIKDKKFQKFMAHISKERNKITLILKYEIGLSKYLIGNEYDFETYMDDLYPYHPIYTNRVYDMIEDGFPLFKRLLIVLNHYREQELYSWKKRLLSKYPALDLKPIEENIIRVGDATAIYKNLDVEKNDEKIFSLEDFIKEDKTSIIEENLWIFPVNSESHILNEKSRAFLEKIKDDTSIKKVILYRSKAVRVEGMNMEALPLYSKQGQNYLLKSSKIFVGRLLNLEIPFPLDINKHEFININNI</sequence>
<keyword evidence="1" id="KW-0808">Transferase</keyword>
<evidence type="ECO:0000313" key="1">
    <source>
        <dbReference type="EMBL" id="CAA6819304.1"/>
    </source>
</evidence>
<name>A0A6S6TIZ9_9BACT</name>
<proteinExistence type="predicted"/>
<dbReference type="InterPro" id="IPR007739">
    <property type="entry name" value="RgpF"/>
</dbReference>
<accession>A0A6S6TIZ9</accession>
<organism evidence="1">
    <name type="scientific">uncultured Sulfurovum sp</name>
    <dbReference type="NCBI Taxonomy" id="269237"/>
    <lineage>
        <taxon>Bacteria</taxon>
        <taxon>Pseudomonadati</taxon>
        <taxon>Campylobacterota</taxon>
        <taxon>Epsilonproteobacteria</taxon>
        <taxon>Campylobacterales</taxon>
        <taxon>Sulfurovaceae</taxon>
        <taxon>Sulfurovum</taxon>
        <taxon>environmental samples</taxon>
    </lineage>
</organism>
<dbReference type="EMBL" id="CACVAR010000299">
    <property type="protein sequence ID" value="CAA6819304.1"/>
    <property type="molecule type" value="Genomic_DNA"/>
</dbReference>